<evidence type="ECO:0000256" key="3">
    <source>
        <dbReference type="ARBA" id="ARBA00006013"/>
    </source>
</evidence>
<comment type="caution">
    <text evidence="14">The sequence shown here is derived from an EMBL/GenBank/DDBJ whole genome shotgun (WGS) entry which is preliminary data.</text>
</comment>
<evidence type="ECO:0000256" key="5">
    <source>
        <dbReference type="ARBA" id="ARBA00022946"/>
    </source>
</evidence>
<dbReference type="Proteomes" id="UP000198287">
    <property type="component" value="Unassembled WGS sequence"/>
</dbReference>
<dbReference type="PIRSF" id="PIRSF000103">
    <property type="entry name" value="HIBADH"/>
    <property type="match status" value="1"/>
</dbReference>
<dbReference type="AlphaFoldDB" id="A0A226EDD1"/>
<dbReference type="FunFam" id="1.10.1040.10:FF:000006">
    <property type="entry name" value="3-hydroxyisobutyrate dehydrogenase"/>
    <property type="match status" value="1"/>
</dbReference>
<dbReference type="OrthoDB" id="435038at2759"/>
<evidence type="ECO:0000256" key="7">
    <source>
        <dbReference type="ARBA" id="ARBA00023027"/>
    </source>
</evidence>
<dbReference type="InterPro" id="IPR029154">
    <property type="entry name" value="HIBADH-like_NADP-bd"/>
</dbReference>
<dbReference type="InterPro" id="IPR011548">
    <property type="entry name" value="HIBADH"/>
</dbReference>
<keyword evidence="5" id="KW-0809">Transit peptide</keyword>
<dbReference type="Pfam" id="PF14833">
    <property type="entry name" value="NAD_binding_11"/>
    <property type="match status" value="1"/>
</dbReference>
<dbReference type="UniPathway" id="UPA00362"/>
<comment type="catalytic activity">
    <reaction evidence="9 11">
        <text>3-hydroxy-2-methylpropanoate + NAD(+) = 2-methyl-3-oxopropanoate + NADH + H(+)</text>
        <dbReference type="Rhea" id="RHEA:17681"/>
        <dbReference type="ChEBI" id="CHEBI:11805"/>
        <dbReference type="ChEBI" id="CHEBI:15378"/>
        <dbReference type="ChEBI" id="CHEBI:57540"/>
        <dbReference type="ChEBI" id="CHEBI:57700"/>
        <dbReference type="ChEBI" id="CHEBI:57945"/>
        <dbReference type="EC" id="1.1.1.31"/>
    </reaction>
</comment>
<dbReference type="FunFam" id="3.40.50.720:FF:000119">
    <property type="entry name" value="3-hydroxyisobutyrate dehydrogenase"/>
    <property type="match status" value="1"/>
</dbReference>
<dbReference type="NCBIfam" id="TIGR01692">
    <property type="entry name" value="HIBADH"/>
    <property type="match status" value="1"/>
</dbReference>
<feature type="domain" description="3-hydroxyisobutyrate dehydrogenase-like NAD-binding" evidence="13">
    <location>
        <begin position="197"/>
        <end position="323"/>
    </location>
</feature>
<evidence type="ECO:0000256" key="10">
    <source>
        <dbReference type="PIRSR" id="PIRSR000103-1"/>
    </source>
</evidence>
<evidence type="ECO:0000256" key="2">
    <source>
        <dbReference type="ARBA" id="ARBA00005109"/>
    </source>
</evidence>
<dbReference type="GO" id="GO:0051287">
    <property type="term" value="F:NAD binding"/>
    <property type="evidence" value="ECO:0007669"/>
    <property type="project" value="InterPro"/>
</dbReference>
<evidence type="ECO:0000256" key="11">
    <source>
        <dbReference type="RuleBase" id="RU910714"/>
    </source>
</evidence>
<name>A0A226EDD1_FOLCA</name>
<sequence length="331" mass="34362">MTSSKSILRLGRLPILCKNNNAIRRQYSSSPGLKTIGFIGLGNMGANMAHNLIKKGHNLVVYDIQSAATSQFEKLGAKVAPTPGDVAAQTDRIVTMLPASAHVKNAYLGANGILQGVKKGSLLLDSSTIDPDTSKYIAGEASAKNATYLDCPVSGGVGAAKAGTLTFMVGGPQKEYAEVEVLLRAMGAKVVLCGGVGSGQAAKICNNMLLGISMIGTAETMNLGIKMGLDPKLLASILNSSSGRCWSSEIYNPVPGVVDGVPSGNDYKGGFGVALMTKDLGLAQNAASGSGTATPLGALAYQLYQMMCSQGYKGKDFSAIFQFLQDNENHN</sequence>
<comment type="subcellular location">
    <subcellularLocation>
        <location evidence="1">Mitochondrion</location>
    </subcellularLocation>
</comment>
<dbReference type="PANTHER" id="PTHR22981:SF7">
    <property type="entry name" value="3-HYDROXYISOBUTYRATE DEHYDROGENASE, MITOCHONDRIAL"/>
    <property type="match status" value="1"/>
</dbReference>
<protein>
    <recommendedName>
        <fullName evidence="11">3-hydroxyisobutyrate dehydrogenase</fullName>
        <shortName evidence="11">HIBADH</shortName>
        <ecNumber evidence="11">1.1.1.31</ecNumber>
    </recommendedName>
</protein>
<dbReference type="GO" id="GO:0006574">
    <property type="term" value="P:L-valine catabolic process"/>
    <property type="evidence" value="ECO:0007669"/>
    <property type="project" value="UniProtKB-UniPathway"/>
</dbReference>
<keyword evidence="8" id="KW-0496">Mitochondrion</keyword>
<dbReference type="PROSITE" id="PS00895">
    <property type="entry name" value="3_HYDROXYISOBUT_DH"/>
    <property type="match status" value="1"/>
</dbReference>
<evidence type="ECO:0000256" key="6">
    <source>
        <dbReference type="ARBA" id="ARBA00023002"/>
    </source>
</evidence>
<evidence type="ECO:0000313" key="14">
    <source>
        <dbReference type="EMBL" id="OXA55575.1"/>
    </source>
</evidence>
<dbReference type="InterPro" id="IPR015815">
    <property type="entry name" value="HIBADH-related"/>
</dbReference>
<feature type="active site" evidence="10">
    <location>
        <position position="203"/>
    </location>
</feature>
<dbReference type="InterPro" id="IPR008927">
    <property type="entry name" value="6-PGluconate_DH-like_C_sf"/>
</dbReference>
<dbReference type="PANTHER" id="PTHR22981">
    <property type="entry name" value="3-HYDROXYISOBUTYRATE DEHYDROGENASE-RELATED"/>
    <property type="match status" value="1"/>
</dbReference>
<comment type="similarity">
    <text evidence="3">Belongs to the HIBADH-related family. 3-hydroxyisobutyrate dehydrogenase subfamily.</text>
</comment>
<dbReference type="GO" id="GO:0008442">
    <property type="term" value="F:3-hydroxyisobutyrate dehydrogenase activity"/>
    <property type="evidence" value="ECO:0007669"/>
    <property type="project" value="UniProtKB-EC"/>
</dbReference>
<keyword evidence="4 11" id="KW-0101">Branched-chain amino acid catabolism</keyword>
<dbReference type="InterPro" id="IPR002204">
    <property type="entry name" value="3-OH-isobutyrate_DH-rel_CS"/>
</dbReference>
<evidence type="ECO:0000256" key="4">
    <source>
        <dbReference type="ARBA" id="ARBA00022456"/>
    </source>
</evidence>
<dbReference type="GO" id="GO:0005739">
    <property type="term" value="C:mitochondrion"/>
    <property type="evidence" value="ECO:0007669"/>
    <property type="project" value="UniProtKB-SubCell"/>
</dbReference>
<dbReference type="InterPro" id="IPR036291">
    <property type="entry name" value="NAD(P)-bd_dom_sf"/>
</dbReference>
<reference evidence="14 15" key="1">
    <citation type="submission" date="2015-12" db="EMBL/GenBank/DDBJ databases">
        <title>The genome of Folsomia candida.</title>
        <authorList>
            <person name="Faddeeva A."/>
            <person name="Derks M.F."/>
            <person name="Anvar Y."/>
            <person name="Smit S."/>
            <person name="Van Straalen N."/>
            <person name="Roelofs D."/>
        </authorList>
    </citation>
    <scope>NUCLEOTIDE SEQUENCE [LARGE SCALE GENOMIC DNA]</scope>
    <source>
        <strain evidence="14 15">VU population</strain>
        <tissue evidence="14">Whole body</tissue>
    </source>
</reference>
<dbReference type="STRING" id="158441.A0A226EDD1"/>
<evidence type="ECO:0000259" key="12">
    <source>
        <dbReference type="Pfam" id="PF03446"/>
    </source>
</evidence>
<dbReference type="Gene3D" id="1.10.1040.10">
    <property type="entry name" value="N-(1-d-carboxylethyl)-l-norvaline Dehydrogenase, domain 2"/>
    <property type="match status" value="1"/>
</dbReference>
<organism evidence="14 15">
    <name type="scientific">Folsomia candida</name>
    <name type="common">Springtail</name>
    <dbReference type="NCBI Taxonomy" id="158441"/>
    <lineage>
        <taxon>Eukaryota</taxon>
        <taxon>Metazoa</taxon>
        <taxon>Ecdysozoa</taxon>
        <taxon>Arthropoda</taxon>
        <taxon>Hexapoda</taxon>
        <taxon>Collembola</taxon>
        <taxon>Entomobryomorpha</taxon>
        <taxon>Isotomoidea</taxon>
        <taxon>Isotomidae</taxon>
        <taxon>Proisotominae</taxon>
        <taxon>Folsomia</taxon>
    </lineage>
</organism>
<dbReference type="Gene3D" id="3.40.50.720">
    <property type="entry name" value="NAD(P)-binding Rossmann-like Domain"/>
    <property type="match status" value="1"/>
</dbReference>
<keyword evidence="7 11" id="KW-0520">NAD</keyword>
<proteinExistence type="inferred from homology"/>
<dbReference type="GO" id="GO:0050661">
    <property type="term" value="F:NADP binding"/>
    <property type="evidence" value="ECO:0007669"/>
    <property type="project" value="InterPro"/>
</dbReference>
<dbReference type="OMA" id="MGKKVWH"/>
<keyword evidence="6 11" id="KW-0560">Oxidoreductase</keyword>
<dbReference type="Pfam" id="PF03446">
    <property type="entry name" value="NAD_binding_2"/>
    <property type="match status" value="1"/>
</dbReference>
<feature type="domain" description="6-phosphogluconate dehydrogenase NADP-binding" evidence="12">
    <location>
        <begin position="35"/>
        <end position="194"/>
    </location>
</feature>
<evidence type="ECO:0000256" key="9">
    <source>
        <dbReference type="ARBA" id="ARBA00049197"/>
    </source>
</evidence>
<evidence type="ECO:0000259" key="13">
    <source>
        <dbReference type="Pfam" id="PF14833"/>
    </source>
</evidence>
<dbReference type="EMBL" id="LNIX01000004">
    <property type="protein sequence ID" value="OXA55575.1"/>
    <property type="molecule type" value="Genomic_DNA"/>
</dbReference>
<evidence type="ECO:0000313" key="15">
    <source>
        <dbReference type="Proteomes" id="UP000198287"/>
    </source>
</evidence>
<dbReference type="InterPro" id="IPR013328">
    <property type="entry name" value="6PGD_dom2"/>
</dbReference>
<gene>
    <name evidence="14" type="ORF">Fcan01_09007</name>
</gene>
<comment type="pathway">
    <text evidence="2 11">Amino-acid degradation; L-valine degradation.</text>
</comment>
<dbReference type="InterPro" id="IPR006115">
    <property type="entry name" value="6PGDH_NADP-bd"/>
</dbReference>
<dbReference type="SUPFAM" id="SSF48179">
    <property type="entry name" value="6-phosphogluconate dehydrogenase C-terminal domain-like"/>
    <property type="match status" value="1"/>
</dbReference>
<evidence type="ECO:0000256" key="8">
    <source>
        <dbReference type="ARBA" id="ARBA00023128"/>
    </source>
</evidence>
<dbReference type="EC" id="1.1.1.31" evidence="11"/>
<keyword evidence="15" id="KW-1185">Reference proteome</keyword>
<dbReference type="SUPFAM" id="SSF51735">
    <property type="entry name" value="NAD(P)-binding Rossmann-fold domains"/>
    <property type="match status" value="1"/>
</dbReference>
<evidence type="ECO:0000256" key="1">
    <source>
        <dbReference type="ARBA" id="ARBA00004173"/>
    </source>
</evidence>
<accession>A0A226EDD1</accession>